<accession>A0A1M5EYN0</accession>
<proteinExistence type="inferred from homology"/>
<evidence type="ECO:0000256" key="5">
    <source>
        <dbReference type="PIRSR" id="PIRSR001365-2"/>
    </source>
</evidence>
<feature type="binding site" evidence="5">
    <location>
        <position position="52"/>
    </location>
    <ligand>
        <name>pyruvate</name>
        <dbReference type="ChEBI" id="CHEBI:15361"/>
    </ligand>
</feature>
<name>A0A1M5EYN0_9BACT</name>
<gene>
    <name evidence="6" type="ORF">SAMN05444274_11086</name>
</gene>
<sequence length="306" mass="33698">MKNNLNFPLRGIIPPLVTPLLDNETLDLDGLERLIEHVISGGVHGVFILGTTGEFASLSHLLKYELIKTTCTLVNKRVPVLVGVSDSAFTESVNLARCAAENGADAVVLTPPYYFASAQPELLEYLNRIMPQIPLPLFIYNMPVHTKVMFAPETVISAAEISGIVGMKDSSGNLTYFNQIRYLMKDKCPDFTFMIGPEELLSEFVLMGGHGGVNGGANLFPGLYVDLYKASLAKDFERISKLRQKVIQISTSLYTIGHYGSSYLKGLKCALSVTGVCNDFMAEPFHRFKKPERSRVKEAIAALELD</sequence>
<dbReference type="PROSITE" id="PS00666">
    <property type="entry name" value="DHDPS_2"/>
    <property type="match status" value="1"/>
</dbReference>
<feature type="active site" description="Schiff-base intermediate with substrate" evidence="4">
    <location>
        <position position="168"/>
    </location>
</feature>
<dbReference type="GO" id="GO:0019262">
    <property type="term" value="P:N-acetylneuraminate catabolic process"/>
    <property type="evidence" value="ECO:0007669"/>
    <property type="project" value="TreeGrafter"/>
</dbReference>
<feature type="active site" description="Proton donor/acceptor" evidence="4">
    <location>
        <position position="140"/>
    </location>
</feature>
<dbReference type="InterPro" id="IPR013785">
    <property type="entry name" value="Aldolase_TIM"/>
</dbReference>
<evidence type="ECO:0000256" key="1">
    <source>
        <dbReference type="ARBA" id="ARBA00023239"/>
    </source>
</evidence>
<evidence type="ECO:0000313" key="7">
    <source>
        <dbReference type="Proteomes" id="UP000184164"/>
    </source>
</evidence>
<dbReference type="PANTHER" id="PTHR42849:SF1">
    <property type="entry name" value="N-ACETYLNEURAMINATE LYASE"/>
    <property type="match status" value="1"/>
</dbReference>
<dbReference type="PIRSF" id="PIRSF001365">
    <property type="entry name" value="DHDPS"/>
    <property type="match status" value="1"/>
</dbReference>
<dbReference type="SUPFAM" id="SSF51569">
    <property type="entry name" value="Aldolase"/>
    <property type="match status" value="1"/>
</dbReference>
<dbReference type="Pfam" id="PF00701">
    <property type="entry name" value="DHDPS"/>
    <property type="match status" value="1"/>
</dbReference>
<organism evidence="6 7">
    <name type="scientific">Mariniphaga anaerophila</name>
    <dbReference type="NCBI Taxonomy" id="1484053"/>
    <lineage>
        <taxon>Bacteria</taxon>
        <taxon>Pseudomonadati</taxon>
        <taxon>Bacteroidota</taxon>
        <taxon>Bacteroidia</taxon>
        <taxon>Marinilabiliales</taxon>
        <taxon>Prolixibacteraceae</taxon>
        <taxon>Mariniphaga</taxon>
    </lineage>
</organism>
<dbReference type="PANTHER" id="PTHR42849">
    <property type="entry name" value="N-ACETYLNEURAMINATE LYASE"/>
    <property type="match status" value="1"/>
</dbReference>
<dbReference type="Proteomes" id="UP000184164">
    <property type="component" value="Unassembled WGS sequence"/>
</dbReference>
<dbReference type="STRING" id="1484053.SAMN05444274_11086"/>
<keyword evidence="7" id="KW-1185">Reference proteome</keyword>
<dbReference type="RefSeq" id="WP_073003162.1">
    <property type="nucleotide sequence ID" value="NZ_FQUM01000010.1"/>
</dbReference>
<dbReference type="Gene3D" id="3.20.20.70">
    <property type="entry name" value="Aldolase class I"/>
    <property type="match status" value="1"/>
</dbReference>
<keyword evidence="1 3" id="KW-0456">Lyase</keyword>
<feature type="binding site" evidence="5">
    <location>
        <position position="213"/>
    </location>
    <ligand>
        <name>pyruvate</name>
        <dbReference type="ChEBI" id="CHEBI:15361"/>
    </ligand>
</feature>
<evidence type="ECO:0000256" key="4">
    <source>
        <dbReference type="PIRSR" id="PIRSR001365-1"/>
    </source>
</evidence>
<dbReference type="EMBL" id="FQUM01000010">
    <property type="protein sequence ID" value="SHF84365.1"/>
    <property type="molecule type" value="Genomic_DNA"/>
</dbReference>
<evidence type="ECO:0000256" key="3">
    <source>
        <dbReference type="PIRNR" id="PIRNR001365"/>
    </source>
</evidence>
<dbReference type="AlphaFoldDB" id="A0A1M5EYN0"/>
<dbReference type="OrthoDB" id="9778880at2"/>
<dbReference type="InterPro" id="IPR002220">
    <property type="entry name" value="DapA-like"/>
</dbReference>
<evidence type="ECO:0000256" key="2">
    <source>
        <dbReference type="ARBA" id="ARBA00023270"/>
    </source>
</evidence>
<dbReference type="InterPro" id="IPR020625">
    <property type="entry name" value="Schiff_base-form_aldolases_AS"/>
</dbReference>
<evidence type="ECO:0000313" key="6">
    <source>
        <dbReference type="EMBL" id="SHF84365.1"/>
    </source>
</evidence>
<dbReference type="GO" id="GO:0008747">
    <property type="term" value="F:N-acetylneuraminate lyase activity"/>
    <property type="evidence" value="ECO:0007669"/>
    <property type="project" value="TreeGrafter"/>
</dbReference>
<dbReference type="SMART" id="SM01130">
    <property type="entry name" value="DHDPS"/>
    <property type="match status" value="1"/>
</dbReference>
<reference evidence="6 7" key="1">
    <citation type="submission" date="2016-11" db="EMBL/GenBank/DDBJ databases">
        <authorList>
            <person name="Jaros S."/>
            <person name="Januszkiewicz K."/>
            <person name="Wedrychowicz H."/>
        </authorList>
    </citation>
    <scope>NUCLEOTIDE SEQUENCE [LARGE SCALE GENOMIC DNA]</scope>
    <source>
        <strain evidence="6 7">DSM 26910</strain>
    </source>
</reference>
<dbReference type="GO" id="GO:0005829">
    <property type="term" value="C:cytosol"/>
    <property type="evidence" value="ECO:0007669"/>
    <property type="project" value="TreeGrafter"/>
</dbReference>
<protein>
    <submittedName>
        <fullName evidence="6">4-hydroxy-tetrahydrodipicolinate synthase</fullName>
    </submittedName>
</protein>
<comment type="similarity">
    <text evidence="3">Belongs to the DapA family.</text>
</comment>
<dbReference type="CDD" id="cd00408">
    <property type="entry name" value="DHDPS-like"/>
    <property type="match status" value="1"/>
</dbReference>
<dbReference type="PRINTS" id="PR00146">
    <property type="entry name" value="DHPICSNTHASE"/>
</dbReference>
<keyword evidence="2" id="KW-0704">Schiff base</keyword>